<dbReference type="PANTHER" id="PTHR43649">
    <property type="entry name" value="ARABINOSE-BINDING PROTEIN-RELATED"/>
    <property type="match status" value="1"/>
</dbReference>
<dbReference type="Gene3D" id="3.40.190.10">
    <property type="entry name" value="Periplasmic binding protein-like II"/>
    <property type="match status" value="2"/>
</dbReference>
<dbReference type="InterPro" id="IPR006059">
    <property type="entry name" value="SBP"/>
</dbReference>
<evidence type="ECO:0000313" key="2">
    <source>
        <dbReference type="Proteomes" id="UP001620295"/>
    </source>
</evidence>
<reference evidence="1 2" key="1">
    <citation type="submission" date="2024-11" db="EMBL/GenBank/DDBJ databases">
        <title>The Natural Products Discovery Center: Release of the First 8490 Sequenced Strains for Exploring Actinobacteria Biosynthetic Diversity.</title>
        <authorList>
            <person name="Kalkreuter E."/>
            <person name="Kautsar S.A."/>
            <person name="Yang D."/>
            <person name="Bader C.D."/>
            <person name="Teijaro C.N."/>
            <person name="Fluegel L."/>
            <person name="Davis C.M."/>
            <person name="Simpson J.R."/>
            <person name="Lauterbach L."/>
            <person name="Steele A.D."/>
            <person name="Gui C."/>
            <person name="Meng S."/>
            <person name="Li G."/>
            <person name="Viehrig K."/>
            <person name="Ye F."/>
            <person name="Su P."/>
            <person name="Kiefer A.F."/>
            <person name="Nichols A."/>
            <person name="Cepeda A.J."/>
            <person name="Yan W."/>
            <person name="Fan B."/>
            <person name="Jiang Y."/>
            <person name="Adhikari A."/>
            <person name="Zheng C.-J."/>
            <person name="Schuster L."/>
            <person name="Cowan T.M."/>
            <person name="Smanski M.J."/>
            <person name="Chevrette M.G."/>
            <person name="De Carvalho L.P.S."/>
            <person name="Shen B."/>
        </authorList>
    </citation>
    <scope>NUCLEOTIDE SEQUENCE [LARGE SCALE GENOMIC DNA]</scope>
    <source>
        <strain evidence="1 2">NPDC020863</strain>
    </source>
</reference>
<organism evidence="1 2">
    <name type="scientific">Streptomyces milbemycinicus</name>
    <dbReference type="NCBI Taxonomy" id="476552"/>
    <lineage>
        <taxon>Bacteria</taxon>
        <taxon>Bacillati</taxon>
        <taxon>Actinomycetota</taxon>
        <taxon>Actinomycetes</taxon>
        <taxon>Kitasatosporales</taxon>
        <taxon>Streptomycetaceae</taxon>
        <taxon>Streptomyces</taxon>
    </lineage>
</organism>
<protein>
    <submittedName>
        <fullName evidence="1">ABC transporter substrate-binding protein</fullName>
    </submittedName>
</protein>
<evidence type="ECO:0000313" key="1">
    <source>
        <dbReference type="EMBL" id="MFK4266965.1"/>
    </source>
</evidence>
<accession>A0ABW8LQG4</accession>
<dbReference type="SUPFAM" id="SSF53850">
    <property type="entry name" value="Periplasmic binding protein-like II"/>
    <property type="match status" value="1"/>
</dbReference>
<sequence>MSARWVRGSRGLRAAAVGLLGLGLLASGCGGNGGGSGDGTVTIRYSWWGAKDRAELIQKTVKLFEKKYPKIKVKTDFAEYADFWSKFNTQAAGGNPPDVFQNSVAFLRKYGEKNILLDLNQQVKAGNLSMKDFRAGLEKAGEVDGKLYGVPVGVNTFAMFYNPAEFKKVGVVPKDGWTWDQFFSAAEKISQDKGDLFGASDNAGVMYLYDLYLRQEGKAFFTEDKKLGFTEDDLKKWWGDWYGKNKDGVLVPAKKSEQVKPKATISADLAAAEFTWDNFLVRFAAETKTELDLGPIPTLDGKKTGQYLSSLMLSGSARTQHPKEVAKFIDFMTHDPEVGKIMGYNRGVLPTNAQYDAFKPTGVNAKIAQYEESVTDKLEPITPHPAGADVAEAAFLRIYGQVSQGKTSVDDAVDQFFSEAKTALGS</sequence>
<dbReference type="RefSeq" id="WP_358642562.1">
    <property type="nucleotide sequence ID" value="NZ_JBFACG010000013.1"/>
</dbReference>
<proteinExistence type="predicted"/>
<dbReference type="EMBL" id="JBJDQH010000006">
    <property type="protein sequence ID" value="MFK4266965.1"/>
    <property type="molecule type" value="Genomic_DNA"/>
</dbReference>
<dbReference type="PANTHER" id="PTHR43649:SF30">
    <property type="entry name" value="ABC TRANSPORTER SUBSTRATE-BINDING PROTEIN"/>
    <property type="match status" value="1"/>
</dbReference>
<keyword evidence="2" id="KW-1185">Reference proteome</keyword>
<gene>
    <name evidence="1" type="ORF">ACI2L5_18795</name>
</gene>
<dbReference type="PROSITE" id="PS51257">
    <property type="entry name" value="PROKAR_LIPOPROTEIN"/>
    <property type="match status" value="1"/>
</dbReference>
<dbReference type="Pfam" id="PF01547">
    <property type="entry name" value="SBP_bac_1"/>
    <property type="match status" value="1"/>
</dbReference>
<dbReference type="InterPro" id="IPR050490">
    <property type="entry name" value="Bact_solute-bd_prot1"/>
</dbReference>
<comment type="caution">
    <text evidence="1">The sequence shown here is derived from an EMBL/GenBank/DDBJ whole genome shotgun (WGS) entry which is preliminary data.</text>
</comment>
<name>A0ABW8LQG4_9ACTN</name>
<dbReference type="Proteomes" id="UP001620295">
    <property type="component" value="Unassembled WGS sequence"/>
</dbReference>
<dbReference type="CDD" id="cd13585">
    <property type="entry name" value="PBP2_TMBP_like"/>
    <property type="match status" value="1"/>
</dbReference>